<dbReference type="SUPFAM" id="SSF81442">
    <property type="entry name" value="Cytochrome c oxidase subunit I-like"/>
    <property type="match status" value="1"/>
</dbReference>
<feature type="region of interest" description="Disordered" evidence="1">
    <location>
        <begin position="439"/>
        <end position="459"/>
    </location>
</feature>
<feature type="transmembrane region" description="Helical" evidence="2">
    <location>
        <begin position="377"/>
        <end position="399"/>
    </location>
</feature>
<evidence type="ECO:0000256" key="2">
    <source>
        <dbReference type="SAM" id="Phobius"/>
    </source>
</evidence>
<dbReference type="OrthoDB" id="145655at2157"/>
<gene>
    <name evidence="3" type="ORF">DV707_15955</name>
    <name evidence="4" type="ORF">SAMN04488133_2717</name>
</gene>
<dbReference type="Proteomes" id="UP000296733">
    <property type="component" value="Plasmid unnamed1"/>
</dbReference>
<dbReference type="Gene3D" id="1.20.210.10">
    <property type="entry name" value="Cytochrome c oxidase-like, subunit I domain"/>
    <property type="match status" value="1"/>
</dbReference>
<feature type="transmembrane region" description="Helical" evidence="2">
    <location>
        <begin position="256"/>
        <end position="275"/>
    </location>
</feature>
<feature type="transmembrane region" description="Helical" evidence="2">
    <location>
        <begin position="86"/>
        <end position="107"/>
    </location>
</feature>
<protein>
    <recommendedName>
        <fullName evidence="7">Cbb3-type cytochrome c oxidase subunit I</fullName>
    </recommendedName>
</protein>
<organism evidence="4 5">
    <name type="scientific">Halobellus limi</name>
    <dbReference type="NCBI Taxonomy" id="699433"/>
    <lineage>
        <taxon>Archaea</taxon>
        <taxon>Methanobacteriati</taxon>
        <taxon>Methanobacteriota</taxon>
        <taxon>Stenosarchaea group</taxon>
        <taxon>Halobacteria</taxon>
        <taxon>Halobacteriales</taxon>
        <taxon>Haloferacaceae</taxon>
        <taxon>Halobellus</taxon>
    </lineage>
</organism>
<keyword evidence="2" id="KW-0472">Membrane</keyword>
<feature type="transmembrane region" description="Helical" evidence="2">
    <location>
        <begin position="287"/>
        <end position="307"/>
    </location>
</feature>
<keyword evidence="2" id="KW-1133">Transmembrane helix</keyword>
<keyword evidence="2" id="KW-0812">Transmembrane</keyword>
<dbReference type="EMBL" id="FNVN01000004">
    <property type="protein sequence ID" value="SEG57991.1"/>
    <property type="molecule type" value="Genomic_DNA"/>
</dbReference>
<feature type="transmembrane region" description="Helical" evidence="2">
    <location>
        <begin position="20"/>
        <end position="39"/>
    </location>
</feature>
<geneLocation type="plasmid" evidence="3">
    <name>unnamed1</name>
</geneLocation>
<accession>A0A1H6BAW4</accession>
<dbReference type="RefSeq" id="WP_103992407.1">
    <property type="nucleotide sequence ID" value="NZ_CP031312.1"/>
</dbReference>
<reference evidence="3 6" key="2">
    <citation type="journal article" date="2019" name="Nat. Commun.">
        <title>A new type of DNA phosphorothioation-based antiviral system in archaea.</title>
        <authorList>
            <person name="Xiong L."/>
            <person name="Liu S."/>
            <person name="Chen S."/>
            <person name="Xiao Y."/>
            <person name="Zhu B."/>
            <person name="Gao Y."/>
            <person name="Zhang Y."/>
            <person name="Chen B."/>
            <person name="Luo J."/>
            <person name="Deng Z."/>
            <person name="Chen X."/>
            <person name="Wang L."/>
            <person name="Chen S."/>
        </authorList>
    </citation>
    <scope>NUCLEOTIDE SEQUENCE [LARGE SCALE GENOMIC DNA]</scope>
    <source>
        <strain evidence="3 6">CGMCC 1.10331</strain>
        <plasmid evidence="3 6">unnamed1</plasmid>
    </source>
</reference>
<reference evidence="4 5" key="1">
    <citation type="submission" date="2016-10" db="EMBL/GenBank/DDBJ databases">
        <authorList>
            <person name="de Groot N.N."/>
        </authorList>
    </citation>
    <scope>NUCLEOTIDE SEQUENCE [LARGE SCALE GENOMIC DNA]</scope>
    <source>
        <strain evidence="4 5">CGMCC 1.10331</strain>
    </source>
</reference>
<name>A0A1H6BAW4_9EURY</name>
<feature type="transmembrane region" description="Helical" evidence="2">
    <location>
        <begin position="149"/>
        <end position="170"/>
    </location>
</feature>
<proteinExistence type="predicted"/>
<dbReference type="AlphaFoldDB" id="A0A1H6BAW4"/>
<evidence type="ECO:0000313" key="4">
    <source>
        <dbReference type="EMBL" id="SEG57991.1"/>
    </source>
</evidence>
<dbReference type="GeneID" id="39859614"/>
<evidence type="ECO:0000313" key="5">
    <source>
        <dbReference type="Proteomes" id="UP000236740"/>
    </source>
</evidence>
<evidence type="ECO:0000256" key="1">
    <source>
        <dbReference type="SAM" id="MobiDB-lite"/>
    </source>
</evidence>
<feature type="transmembrane region" description="Helical" evidence="2">
    <location>
        <begin position="190"/>
        <end position="210"/>
    </location>
</feature>
<dbReference type="KEGG" id="hlm:DV707_15955"/>
<dbReference type="EMBL" id="CP031312">
    <property type="protein sequence ID" value="QCC49242.1"/>
    <property type="molecule type" value="Genomic_DNA"/>
</dbReference>
<feature type="transmembrane region" description="Helical" evidence="2">
    <location>
        <begin position="327"/>
        <end position="349"/>
    </location>
</feature>
<dbReference type="Proteomes" id="UP000236740">
    <property type="component" value="Unassembled WGS sequence"/>
</dbReference>
<evidence type="ECO:0008006" key="7">
    <source>
        <dbReference type="Google" id="ProtNLM"/>
    </source>
</evidence>
<sequence>MSAIPGDIETDTQPPMAIPLRHFLVGLAFLLAGALAGTLDPLGVLPGAITLAHVHLLLAGWVCVTIMGAMTQFVPVWSGTTLHSRLLSRVQLWAVTGGLAGFAVSLLGGRYAWLPLFGVLLLVGFWTFVYNVGRTLLGVRPWDVTERHFALALGFFLLVTTFGLVLAIGYTRPLLAGLPVSRGALRGSHATLAVFGAVLTTVFGALYQLGTMFTQTELHGTDRHLRRFEEAGYPIGVLLLAGGRLFDAVAVGRLGAILVAAGVGAMGVVLGRRLVETAVAWNPMLRRYAVAAAAMVAWAVLTVPAWYASPLDPRATFGSPAGTHLLLFGVVGFVVAGTLYHVVPFIVWVHRYSDRLGLEAVPMIDDLYDDRLARADLAALLGGTTALVLAEGLLAVGAVTDVSTALLLAGTASTVGFGLFAVNLIGTVRRHASGAVFSTDEGSVESKNDASTAPDDGGS</sequence>
<keyword evidence="3" id="KW-0614">Plasmid</keyword>
<keyword evidence="5" id="KW-1185">Reference proteome</keyword>
<dbReference type="InterPro" id="IPR036927">
    <property type="entry name" value="Cyt_c_oxase-like_su1_sf"/>
</dbReference>
<feature type="transmembrane region" description="Helical" evidence="2">
    <location>
        <begin position="51"/>
        <end position="74"/>
    </location>
</feature>
<feature type="transmembrane region" description="Helical" evidence="2">
    <location>
        <begin position="405"/>
        <end position="425"/>
    </location>
</feature>
<evidence type="ECO:0000313" key="3">
    <source>
        <dbReference type="EMBL" id="QCC49242.1"/>
    </source>
</evidence>
<evidence type="ECO:0000313" key="6">
    <source>
        <dbReference type="Proteomes" id="UP000296733"/>
    </source>
</evidence>
<feature type="transmembrane region" description="Helical" evidence="2">
    <location>
        <begin position="113"/>
        <end position="137"/>
    </location>
</feature>